<sequence length="256" mass="29091">MNVQERQVPPGPHVKPTRMRYRHLWKAVKTLESAFKFDPFVLYMNAGNKAPRAQSRAQDFIYLTFLKTREVVLTVEAGTALVVVHPEIGRPQKLIDRVIEYLSRIVFSGPYPTAEQKKRADEQARKLKVVVEETIGNRLPTMMYVDILATDSHSQGRGYGGVLLEAINDLADSCSRALFLQSSNILNEAFYNSHGFQTVGTYYLGDDNPEWTGNPIPIQLMVREPNKKCETLPHPSNTSEPIYIVPNRLLPFNHRP</sequence>
<dbReference type="OrthoDB" id="2744543at2759"/>
<dbReference type="AlphaFoldDB" id="A0A0D2LQB7"/>
<evidence type="ECO:0008006" key="3">
    <source>
        <dbReference type="Google" id="ProtNLM"/>
    </source>
</evidence>
<accession>A0A0D2LQB7</accession>
<proteinExistence type="predicted"/>
<feature type="non-terminal residue" evidence="1">
    <location>
        <position position="1"/>
    </location>
</feature>
<dbReference type="STRING" id="945553.A0A0D2LQB7"/>
<dbReference type="InterPro" id="IPR016181">
    <property type="entry name" value="Acyl_CoA_acyltransferase"/>
</dbReference>
<evidence type="ECO:0000313" key="2">
    <source>
        <dbReference type="Proteomes" id="UP000054270"/>
    </source>
</evidence>
<dbReference type="OMA" id="DEMYEIQ"/>
<name>A0A0D2LQB7_HYPSF</name>
<dbReference type="EMBL" id="KN817804">
    <property type="protein sequence ID" value="KJA13013.1"/>
    <property type="molecule type" value="Genomic_DNA"/>
</dbReference>
<reference evidence="2" key="1">
    <citation type="submission" date="2014-04" db="EMBL/GenBank/DDBJ databases">
        <title>Evolutionary Origins and Diversification of the Mycorrhizal Mutualists.</title>
        <authorList>
            <consortium name="DOE Joint Genome Institute"/>
            <consortium name="Mycorrhizal Genomics Consortium"/>
            <person name="Kohler A."/>
            <person name="Kuo A."/>
            <person name="Nagy L.G."/>
            <person name="Floudas D."/>
            <person name="Copeland A."/>
            <person name="Barry K.W."/>
            <person name="Cichocki N."/>
            <person name="Veneault-Fourrey C."/>
            <person name="LaButti K."/>
            <person name="Lindquist E.A."/>
            <person name="Lipzen A."/>
            <person name="Lundell T."/>
            <person name="Morin E."/>
            <person name="Murat C."/>
            <person name="Riley R."/>
            <person name="Ohm R."/>
            <person name="Sun H."/>
            <person name="Tunlid A."/>
            <person name="Henrissat B."/>
            <person name="Grigoriev I.V."/>
            <person name="Hibbett D.S."/>
            <person name="Martin F."/>
        </authorList>
    </citation>
    <scope>NUCLEOTIDE SEQUENCE [LARGE SCALE GENOMIC DNA]</scope>
    <source>
        <strain evidence="2">FD-334 SS-4</strain>
    </source>
</reference>
<dbReference type="Proteomes" id="UP000054270">
    <property type="component" value="Unassembled WGS sequence"/>
</dbReference>
<dbReference type="PANTHER" id="PTHR42791:SF1">
    <property type="entry name" value="N-ACETYLTRANSFERASE DOMAIN-CONTAINING PROTEIN"/>
    <property type="match status" value="1"/>
</dbReference>
<keyword evidence="2" id="KW-1185">Reference proteome</keyword>
<dbReference type="SUPFAM" id="SSF55729">
    <property type="entry name" value="Acyl-CoA N-acyltransferases (Nat)"/>
    <property type="match status" value="1"/>
</dbReference>
<dbReference type="PANTHER" id="PTHR42791">
    <property type="entry name" value="GNAT FAMILY ACETYLTRANSFERASE"/>
    <property type="match status" value="1"/>
</dbReference>
<protein>
    <recommendedName>
        <fullName evidence="3">N-acetyltransferase domain-containing protein</fullName>
    </recommendedName>
</protein>
<gene>
    <name evidence="1" type="ORF">HYPSUDRAFT_50041</name>
</gene>
<evidence type="ECO:0000313" key="1">
    <source>
        <dbReference type="EMBL" id="KJA13013.1"/>
    </source>
</evidence>
<dbReference type="Gene3D" id="3.40.630.30">
    <property type="match status" value="1"/>
</dbReference>
<dbReference type="InterPro" id="IPR052523">
    <property type="entry name" value="Trichothecene_AcTrans"/>
</dbReference>
<organism evidence="1 2">
    <name type="scientific">Hypholoma sublateritium (strain FD-334 SS-4)</name>
    <dbReference type="NCBI Taxonomy" id="945553"/>
    <lineage>
        <taxon>Eukaryota</taxon>
        <taxon>Fungi</taxon>
        <taxon>Dikarya</taxon>
        <taxon>Basidiomycota</taxon>
        <taxon>Agaricomycotina</taxon>
        <taxon>Agaricomycetes</taxon>
        <taxon>Agaricomycetidae</taxon>
        <taxon>Agaricales</taxon>
        <taxon>Agaricineae</taxon>
        <taxon>Strophariaceae</taxon>
        <taxon>Hypholoma</taxon>
    </lineage>
</organism>